<dbReference type="SUPFAM" id="SSF88946">
    <property type="entry name" value="Sigma2 domain of RNA polymerase sigma factors"/>
    <property type="match status" value="1"/>
</dbReference>
<protein>
    <recommendedName>
        <fullName evidence="3">RNA polymerase sigma-70 region 2 domain-containing protein</fullName>
    </recommendedName>
</protein>
<accession>A0ABY6MHV4</accession>
<evidence type="ECO:0008006" key="3">
    <source>
        <dbReference type="Google" id="ProtNLM"/>
    </source>
</evidence>
<gene>
    <name evidence="1" type="ORF">OM944_02455</name>
</gene>
<sequence length="67" mass="7751">MSYFYTNALEDKSIESLWSGLRSGDKSALEAIYRQFIHDLFSFGMSLHADETLVKDAIQDVFIDIWN</sequence>
<reference evidence="1" key="1">
    <citation type="submission" date="2022-10" db="EMBL/GenBank/DDBJ databases">
        <title>Algoriphagus sp. a novel bacteria isolate from halophytes salicornia europaea.</title>
        <authorList>
            <person name="Peng Y."/>
            <person name="Jiang L."/>
            <person name="Lee J."/>
        </authorList>
    </citation>
    <scope>NUCLEOTIDE SEQUENCE</scope>
    <source>
        <strain evidence="1">TR-M5</strain>
    </source>
</reference>
<dbReference type="EMBL" id="CP110226">
    <property type="protein sequence ID" value="UZD23355.1"/>
    <property type="molecule type" value="Genomic_DNA"/>
</dbReference>
<dbReference type="Gene3D" id="1.10.1740.10">
    <property type="match status" value="1"/>
</dbReference>
<keyword evidence="2" id="KW-1185">Reference proteome</keyword>
<proteinExistence type="predicted"/>
<organism evidence="1 2">
    <name type="scientific">Algoriphagus halophytocola</name>
    <dbReference type="NCBI Taxonomy" id="2991499"/>
    <lineage>
        <taxon>Bacteria</taxon>
        <taxon>Pseudomonadati</taxon>
        <taxon>Bacteroidota</taxon>
        <taxon>Cytophagia</taxon>
        <taxon>Cytophagales</taxon>
        <taxon>Cyclobacteriaceae</taxon>
        <taxon>Algoriphagus</taxon>
    </lineage>
</organism>
<evidence type="ECO:0000313" key="2">
    <source>
        <dbReference type="Proteomes" id="UP001163156"/>
    </source>
</evidence>
<name>A0ABY6MHV4_9BACT</name>
<evidence type="ECO:0000313" key="1">
    <source>
        <dbReference type="EMBL" id="UZD23355.1"/>
    </source>
</evidence>
<dbReference type="InterPro" id="IPR013325">
    <property type="entry name" value="RNA_pol_sigma_r2"/>
</dbReference>
<dbReference type="Proteomes" id="UP001163156">
    <property type="component" value="Chromosome"/>
</dbReference>
<dbReference type="RefSeq" id="WP_264809893.1">
    <property type="nucleotide sequence ID" value="NZ_CP110226.1"/>
</dbReference>